<dbReference type="InterPro" id="IPR009003">
    <property type="entry name" value="Peptidase_S1_PA"/>
</dbReference>
<dbReference type="Proteomes" id="UP001165378">
    <property type="component" value="Unassembled WGS sequence"/>
</dbReference>
<comment type="caution">
    <text evidence="2">The sequence shown here is derived from an EMBL/GenBank/DDBJ whole genome shotgun (WGS) entry which is preliminary data.</text>
</comment>
<accession>A0AA41Q938</accession>
<dbReference type="PANTHER" id="PTHR19959">
    <property type="entry name" value="KINESIN LIGHT CHAIN"/>
    <property type="match status" value="1"/>
</dbReference>
<dbReference type="Gene3D" id="1.25.40.10">
    <property type="entry name" value="Tetratricopeptide repeat domain"/>
    <property type="match status" value="2"/>
</dbReference>
<dbReference type="InterPro" id="IPR011990">
    <property type="entry name" value="TPR-like_helical_dom_sf"/>
</dbReference>
<protein>
    <submittedName>
        <fullName evidence="2">Tetratricopeptide repeat protein</fullName>
    </submittedName>
</protein>
<dbReference type="PANTHER" id="PTHR19959:SF119">
    <property type="entry name" value="FUNGAL LIPASE-LIKE DOMAIN-CONTAINING PROTEIN"/>
    <property type="match status" value="1"/>
</dbReference>
<reference evidence="2" key="1">
    <citation type="submission" date="2022-01" db="EMBL/GenBank/DDBJ databases">
        <title>Genome-Based Taxonomic Classification of the Phylum Actinobacteria.</title>
        <authorList>
            <person name="Gao Y."/>
        </authorList>
    </citation>
    <scope>NUCLEOTIDE SEQUENCE</scope>
    <source>
        <strain evidence="2">KLBMP 8922</strain>
    </source>
</reference>
<keyword evidence="3" id="KW-1185">Reference proteome</keyword>
<dbReference type="RefSeq" id="WP_235057957.1">
    <property type="nucleotide sequence ID" value="NZ_JAKFHA010000045.1"/>
</dbReference>
<organism evidence="2 3">
    <name type="scientific">Yinghuangia soli</name>
    <dbReference type="NCBI Taxonomy" id="2908204"/>
    <lineage>
        <taxon>Bacteria</taxon>
        <taxon>Bacillati</taxon>
        <taxon>Actinomycetota</taxon>
        <taxon>Actinomycetes</taxon>
        <taxon>Kitasatosporales</taxon>
        <taxon>Streptomycetaceae</taxon>
        <taxon>Yinghuangia</taxon>
    </lineage>
</organism>
<gene>
    <name evidence="2" type="ORF">LZ495_39015</name>
</gene>
<feature type="compositionally biased region" description="Low complexity" evidence="1">
    <location>
        <begin position="1035"/>
        <end position="1052"/>
    </location>
</feature>
<dbReference type="InterPro" id="IPR027417">
    <property type="entry name" value="P-loop_NTPase"/>
</dbReference>
<evidence type="ECO:0000313" key="2">
    <source>
        <dbReference type="EMBL" id="MCF2533180.1"/>
    </source>
</evidence>
<dbReference type="Pfam" id="PF13374">
    <property type="entry name" value="TPR_10"/>
    <property type="match status" value="3"/>
</dbReference>
<dbReference type="SUPFAM" id="SSF50494">
    <property type="entry name" value="Trypsin-like serine proteases"/>
    <property type="match status" value="1"/>
</dbReference>
<proteinExistence type="predicted"/>
<evidence type="ECO:0000256" key="1">
    <source>
        <dbReference type="SAM" id="MobiDB-lite"/>
    </source>
</evidence>
<name>A0AA41Q938_9ACTN</name>
<feature type="compositionally biased region" description="Basic residues" evidence="1">
    <location>
        <begin position="989"/>
        <end position="1001"/>
    </location>
</feature>
<dbReference type="SUPFAM" id="SSF48452">
    <property type="entry name" value="TPR-like"/>
    <property type="match status" value="2"/>
</dbReference>
<dbReference type="Gene3D" id="3.40.50.300">
    <property type="entry name" value="P-loop containing nucleotide triphosphate hydrolases"/>
    <property type="match status" value="1"/>
</dbReference>
<sequence length="1064" mass="113894">MDRARVVALEAAGRRVSGYEVAPRLTLTCAHDVPALGGKVEAFNLASRTRRNGRVVWRGTPGGVDDVALVEITDPAWQSRARRPVRWGRIVTDRPGTVCETWGFPQALSRADGTADTGHLTGRINIGNSYRGNRYVMDIDQFPPDQSWSGMSGAALFCGDLLTGVVFEEPGHSQHAQLRAVPLTAPLRTPEFRTILQAHGVDSDTRAVEFHHLAEPDEPEIRTPAALLRAHREVVAFRGRTEILAELGSWCRSDWPFDVRLIHGPGGQGKTRLAHELGNRLRNDRWESVWLRKTDGAEDLSVLAAAAVPLLVVVDYAETRLDLVAETIEICERTDRQTPIRLLLLARTAGEWCRHLASRSPVAAEVLSGMARTVLPALEPGSDDRATAYRSARSALAARLGAVPARRGRAAPDWADLDAALPVPPLAAAPFAGALTLHTTALADLLDAAYPDPAPDGPRAGPSVEDRLLDHERSYWRDAAVATGLAPLLGFEALEDALAAAFLTGAATLAEADALLARLPRLAEESSERRARVRDWIAGVYPPARPPLPWDTLQPDRIAERLVGIRLAADPGLAEQCVADTSAEQLDRTLAVYARAAAQPAFAGCLDASLTALVVSHESTLAEVAVDTATHVERPAPLLHALNRIAGAPDTTDERLRRLSARTPQSSHALAEWAELVTTRLVANARSAQHSPDLATALGRMSIRLANLGRTEDALAALEEAVGIQRDLAAERPDLHLPGLAASLNNMSVRLGELGRVEEALATVEEAADAYRRLAGEDPDTHLSALSSALSNTANRLSSLGRAEEALAPAQEALAIQRRLAEEQPAAHLPGLAASLNTVSIVLASVDRAEEGLAAVEEAADISRRLAEARPDLYLPDLAGSLNNMSIDLAGMGRTEEALTAIEEAAQAYRRLAAVRPDAYLPDLAMALNNMSNRLAALGRAAEGLAAIEEAVALRREFDRETPGRLPDQSRHVPGELGSAAPARGPCRGCRRRHRGGHRPPHTAGDPRTVALRGKTRTPAGAPGVLHGVEPVRRSTVLSTADSSSSPSSTSTCPDQALHLRAWT</sequence>
<evidence type="ECO:0000313" key="3">
    <source>
        <dbReference type="Proteomes" id="UP001165378"/>
    </source>
</evidence>
<dbReference type="EMBL" id="JAKFHA010000045">
    <property type="protein sequence ID" value="MCF2533180.1"/>
    <property type="molecule type" value="Genomic_DNA"/>
</dbReference>
<feature type="compositionally biased region" description="Basic and acidic residues" evidence="1">
    <location>
        <begin position="960"/>
        <end position="974"/>
    </location>
</feature>
<feature type="region of interest" description="Disordered" evidence="1">
    <location>
        <begin position="960"/>
        <end position="1064"/>
    </location>
</feature>
<dbReference type="AlphaFoldDB" id="A0AA41Q938"/>